<dbReference type="InterPro" id="IPR031790">
    <property type="entry name" value="Znf-NOSIP"/>
</dbReference>
<dbReference type="CDD" id="cd16662">
    <property type="entry name" value="RING-Ubox2_NOSIP"/>
    <property type="match status" value="1"/>
</dbReference>
<dbReference type="AlphaFoldDB" id="A0A6U4ACW8"/>
<feature type="region of interest" description="Disordered" evidence="4">
    <location>
        <begin position="163"/>
        <end position="197"/>
    </location>
</feature>
<protein>
    <recommendedName>
        <fullName evidence="5">Nitric oxide synthase-interacting protein zinc-finger domain-containing protein</fullName>
    </recommendedName>
</protein>
<proteinExistence type="inferred from homology"/>
<organism evidence="7">
    <name type="scientific">Ditylum brightwellii</name>
    <dbReference type="NCBI Taxonomy" id="49249"/>
    <lineage>
        <taxon>Eukaryota</taxon>
        <taxon>Sar</taxon>
        <taxon>Stramenopiles</taxon>
        <taxon>Ochrophyta</taxon>
        <taxon>Bacillariophyta</taxon>
        <taxon>Mediophyceae</taxon>
        <taxon>Lithodesmiophycidae</taxon>
        <taxon>Lithodesmiales</taxon>
        <taxon>Lithodesmiaceae</taxon>
        <taxon>Ditylum</taxon>
    </lineage>
</organism>
<reference evidence="7" key="1">
    <citation type="submission" date="2021-01" db="EMBL/GenBank/DDBJ databases">
        <authorList>
            <person name="Corre E."/>
            <person name="Pelletier E."/>
            <person name="Niang G."/>
            <person name="Scheremetjew M."/>
            <person name="Finn R."/>
            <person name="Kale V."/>
            <person name="Holt S."/>
            <person name="Cochrane G."/>
            <person name="Meng A."/>
            <person name="Brown T."/>
            <person name="Cohen L."/>
        </authorList>
    </citation>
    <scope>NUCLEOTIDE SEQUENCE</scope>
    <source>
        <strain evidence="7">GSO104</strain>
        <strain evidence="6">Pop2</strain>
    </source>
</reference>
<gene>
    <name evidence="7" type="ORF">DBRI00130_LOCUS43325</name>
    <name evidence="6" type="ORF">DBRI1063_LOCUS13892</name>
</gene>
<dbReference type="PANTHER" id="PTHR13063">
    <property type="entry name" value="ENOS INTERACTING PROTEIN"/>
    <property type="match status" value="1"/>
</dbReference>
<evidence type="ECO:0000259" key="5">
    <source>
        <dbReference type="Pfam" id="PF15906"/>
    </source>
</evidence>
<dbReference type="InterPro" id="IPR016818">
    <property type="entry name" value="NOSIP"/>
</dbReference>
<dbReference type="GO" id="GO:0061630">
    <property type="term" value="F:ubiquitin protein ligase activity"/>
    <property type="evidence" value="ECO:0007669"/>
    <property type="project" value="InterPro"/>
</dbReference>
<accession>A0A6U4ACW8</accession>
<dbReference type="EMBL" id="HBNS01060200">
    <property type="protein sequence ID" value="CAE4666934.1"/>
    <property type="molecule type" value="Transcribed_RNA"/>
</dbReference>
<name>A0A6U4ACW8_9STRA</name>
<evidence type="ECO:0000256" key="1">
    <source>
        <dbReference type="ARBA" id="ARBA00004123"/>
    </source>
</evidence>
<dbReference type="InterPro" id="IPR013083">
    <property type="entry name" value="Znf_RING/FYVE/PHD"/>
</dbReference>
<evidence type="ECO:0000313" key="7">
    <source>
        <dbReference type="EMBL" id="CAE4666934.1"/>
    </source>
</evidence>
<sequence>MTRKGKQPGGHNPLTYHERKAKLADYGTTTARLGSESQTRFGDCCLGIMPVLDDAVCTPSGHIYSREAIVTYLLTRSKQLKEQRLAYESKLEAAQHRKSLQEHKAHETTKQKFVQKDQGATHITTKTHSKDFDSSLKKKIDTESKEDGKKTLKRTSYWLAEFQPSHTAEEEDDDDVYRSIGPEPPKRPSSPMSGNPLRLKDLTPLHLIREPPLSSSEGKVVCAVSNKAITTQPVVAIKSTGQVMLQSCYDELVKPTMTCPITGKKLKEKDVIILQKAASGFASSGETVAKKYRPTLT</sequence>
<dbReference type="Gene3D" id="3.30.40.10">
    <property type="entry name" value="Zinc/RING finger domain, C3HC4 (zinc finger)"/>
    <property type="match status" value="1"/>
</dbReference>
<dbReference type="PANTHER" id="PTHR13063:SF10">
    <property type="entry name" value="NITRIC OXIDE SYNTHASE-INTERACTING PROTEIN"/>
    <property type="match status" value="1"/>
</dbReference>
<evidence type="ECO:0000256" key="2">
    <source>
        <dbReference type="ARBA" id="ARBA00008126"/>
    </source>
</evidence>
<comment type="similarity">
    <text evidence="2">Belongs to the NOSIP family.</text>
</comment>
<dbReference type="EMBL" id="HBGN01021763">
    <property type="protein sequence ID" value="CAD9335668.1"/>
    <property type="molecule type" value="Transcribed_RNA"/>
</dbReference>
<feature type="domain" description="Nitric oxide synthase-interacting protein zinc-finger" evidence="5">
    <location>
        <begin position="13"/>
        <end position="75"/>
    </location>
</feature>
<comment type="subcellular location">
    <subcellularLocation>
        <location evidence="1">Nucleus</location>
    </subcellularLocation>
</comment>
<dbReference type="Pfam" id="PF15906">
    <property type="entry name" value="zf-NOSIP"/>
    <property type="match status" value="1"/>
</dbReference>
<dbReference type="GO" id="GO:0005634">
    <property type="term" value="C:nucleus"/>
    <property type="evidence" value="ECO:0007669"/>
    <property type="project" value="UniProtKB-SubCell"/>
</dbReference>
<evidence type="ECO:0000256" key="3">
    <source>
        <dbReference type="ARBA" id="ARBA00023242"/>
    </source>
</evidence>
<evidence type="ECO:0000256" key="4">
    <source>
        <dbReference type="SAM" id="MobiDB-lite"/>
    </source>
</evidence>
<evidence type="ECO:0000313" key="6">
    <source>
        <dbReference type="EMBL" id="CAD9335668.1"/>
    </source>
</evidence>
<keyword evidence="3" id="KW-0539">Nucleus</keyword>